<name>A0A3P3XQ21_9SPIR</name>
<reference evidence="3" key="1">
    <citation type="submission" date="2017-02" db="EMBL/GenBank/DDBJ databases">
        <authorList>
            <person name="Regsiter A."/>
            <person name="William W."/>
        </authorList>
    </citation>
    <scope>NUCLEOTIDE SEQUENCE</scope>
    <source>
        <strain evidence="3">BdmA 4</strain>
    </source>
</reference>
<dbReference type="InterPro" id="IPR056564">
    <property type="entry name" value="Ig-like_KY"/>
</dbReference>
<dbReference type="EMBL" id="FWDO01000004">
    <property type="protein sequence ID" value="SLM17943.1"/>
    <property type="molecule type" value="Genomic_DNA"/>
</dbReference>
<dbReference type="InterPro" id="IPR002931">
    <property type="entry name" value="Transglutaminase-like"/>
</dbReference>
<evidence type="ECO:0000259" key="2">
    <source>
        <dbReference type="SMART" id="SM00460"/>
    </source>
</evidence>
<dbReference type="SMART" id="SM00460">
    <property type="entry name" value="TGc"/>
    <property type="match status" value="1"/>
</dbReference>
<evidence type="ECO:0000256" key="1">
    <source>
        <dbReference type="SAM" id="Phobius"/>
    </source>
</evidence>
<dbReference type="GO" id="GO:0005737">
    <property type="term" value="C:cytoplasm"/>
    <property type="evidence" value="ECO:0007669"/>
    <property type="project" value="TreeGrafter"/>
</dbReference>
<proteinExistence type="predicted"/>
<feature type="domain" description="Transglutaminase-like" evidence="2">
    <location>
        <begin position="244"/>
        <end position="310"/>
    </location>
</feature>
<dbReference type="Pfam" id="PF23265">
    <property type="entry name" value="Ig-like_KY"/>
    <property type="match status" value="1"/>
</dbReference>
<dbReference type="PANTHER" id="PTHR46333:SF2">
    <property type="entry name" value="CYTOKINESIS PROTEIN 3"/>
    <property type="match status" value="1"/>
</dbReference>
<keyword evidence="1" id="KW-1133">Transmembrane helix</keyword>
<organism evidence="3">
    <name type="scientific">uncultured spirochete</name>
    <dbReference type="NCBI Taxonomy" id="156406"/>
    <lineage>
        <taxon>Bacteria</taxon>
        <taxon>Pseudomonadati</taxon>
        <taxon>Spirochaetota</taxon>
        <taxon>Spirochaetia</taxon>
        <taxon>Spirochaetales</taxon>
        <taxon>environmental samples</taxon>
    </lineage>
</organism>
<sequence>MNVMRREKFGLVSPLNHWNRKAYISFCLAFSAMSILLVFYACSTSSAVLPPPHPSGQTSTFNRADFEHALAGRNLDVLASYSSKDSGSLGANLNSADREKAARRYEALRQELLLIPASQAALAPDLPSLAALLAKPEARHFTSFERAKLDSALARYAAVESPASKYRTGIVDPRISRITKTQLSNAARDPGHNLKAIVNALLSGESDPFLRIKLIHDWIADTVTYDVSMLSKNSVTGQQDLASVLASRRAVCSGYARLFEKMAELAGFEVKTVNGYTKGLGGDFAFDVRNSHAWNMVRIGDLWYFIDTTFDAGAFDSDGGSAQYHKRYSTDYLFPSPFQLRFTHFPDNALYQLSVTPTDKEDFKSRVLVSPEFFKNGLTVQRMPGATASLSSFAYLQKTSGLFSLDIEATEKMLVDASLFDAKGKELERYTFASHISPTSWRLIFAPPSTGRFKARIFAGPENPGNADSSPSILAGVLQFELEMSSAGSKASASARSANPPFPKIYGRYHEPAGELLESPLDGSLAKGSTTHFFYHSKSKYVSIIYDNTFVPLKRGADGSFSIDFKVPATSAIKLGVSEDNVRYSIVLAWDVR</sequence>
<dbReference type="Pfam" id="PF01841">
    <property type="entry name" value="Transglut_core"/>
    <property type="match status" value="1"/>
</dbReference>
<evidence type="ECO:0000313" key="3">
    <source>
        <dbReference type="EMBL" id="SLM17943.1"/>
    </source>
</evidence>
<dbReference type="PANTHER" id="PTHR46333">
    <property type="entry name" value="CYTOKINESIS PROTEIN 3"/>
    <property type="match status" value="1"/>
</dbReference>
<gene>
    <name evidence="3" type="ORF">SPIRO4BDMA_40515</name>
</gene>
<keyword evidence="1" id="KW-0472">Membrane</keyword>
<dbReference type="Gene3D" id="3.10.620.30">
    <property type="match status" value="1"/>
</dbReference>
<protein>
    <recommendedName>
        <fullName evidence="2">Transglutaminase-like domain-containing protein</fullName>
    </recommendedName>
</protein>
<dbReference type="AlphaFoldDB" id="A0A3P3XQ21"/>
<dbReference type="InterPro" id="IPR038765">
    <property type="entry name" value="Papain-like_cys_pep_sf"/>
</dbReference>
<keyword evidence="1" id="KW-0812">Transmembrane</keyword>
<accession>A0A3P3XQ21</accession>
<feature type="transmembrane region" description="Helical" evidence="1">
    <location>
        <begin position="21"/>
        <end position="41"/>
    </location>
</feature>
<dbReference type="InterPro" id="IPR052557">
    <property type="entry name" value="CAP/Cytokinesis_protein"/>
</dbReference>
<dbReference type="SUPFAM" id="SSF54001">
    <property type="entry name" value="Cysteine proteinases"/>
    <property type="match status" value="1"/>
</dbReference>